<evidence type="ECO:0000313" key="3">
    <source>
        <dbReference type="EMBL" id="KAE8985982.1"/>
    </source>
</evidence>
<accession>A0A6A3IVZ1</accession>
<evidence type="ECO:0000256" key="1">
    <source>
        <dbReference type="SAM" id="MobiDB-lite"/>
    </source>
</evidence>
<dbReference type="Pfam" id="PF00078">
    <property type="entry name" value="RVT_1"/>
    <property type="match status" value="1"/>
</dbReference>
<feature type="compositionally biased region" description="Low complexity" evidence="1">
    <location>
        <begin position="265"/>
        <end position="281"/>
    </location>
</feature>
<feature type="compositionally biased region" description="Basic and acidic residues" evidence="1">
    <location>
        <begin position="1188"/>
        <end position="1197"/>
    </location>
</feature>
<feature type="domain" description="Reverse transcriptase" evidence="2">
    <location>
        <begin position="383"/>
        <end position="650"/>
    </location>
</feature>
<protein>
    <recommendedName>
        <fullName evidence="2">Reverse transcriptase domain-containing protein</fullName>
    </recommendedName>
</protein>
<evidence type="ECO:0000313" key="4">
    <source>
        <dbReference type="Proteomes" id="UP000429607"/>
    </source>
</evidence>
<sequence>MRRQVRAQLGQLAHYTLTHIDRVANHVADNLANAALNRKGTRTECGTHPRSDTPGCWTPGSAAARFTTNSEEATPVVRRSEATMSPDEQADIARRDGGEVFPVFDLDSGAVPARRPILRLRQLTTAEIEKAEAAVEAVASTLAVKISDTDDWTIGEGYITAMSARLYEALLPYSDAAVDRDTNSPTSGRRRHQASSSQRRLDEALRRLEEQQRGAPDDRAAIKRARRKVGRIRTAIRRQEMRGHFRLREKACVEEILRSAEPPDATRQTATGETTATTPATRSSQCPISRADLETHFIGVNTERSSFVADAPIGRAFRAALEGLPPATKATDAFEGEITLDEVEAQLHHVTASSAPGLDGIGYAIYKRFAPQLLPLLHATFKFCWHHGRVPRCWKVGVVRLLPKKGDPTNPGNWRPICLQQAVYKLYAGIIAKRFTRWMEMNERHTDAQKGFRAFNGCAEHNFLASAMSDQSKRQNRALYIVWYDLANAFGSVPHEMMWFVLQQLGVPPSFVSLCKDLYTDAAFMISNAQDGCTSPIRQPIGVFQGCPLSPHLFTATLIPLLRALQRLPDVGVELSGDDKPSVTAYADDLKVFSTSKAATQRQHDLMQRFLKWSGMRANAGKCCAMGVAPNSHRVVQRDDLKLTIHGETIPSLSLGESYSYLGIGDGLNHEHRRLEMAPLLDRIKRQATALFQSGLAPWQVLKAYKVYLLPRLEYGLRFLRPLDSQLKSLDAHIQRGFRHLLRLPNQATNEVLYAPTSCGGLGLLPLGEMWAAIQIAYGWQLLHCRDAEVQRIARAQLGQVVRKRHSVDEHYWRGKEDVLLEQFLNNKLRNSPYAPKKKHHADIESLWSDIQGHLVTYKLAFETVVDSEPSASTASRTPVPHGALHLKVPHFKQWLDRKTVLRHVKLHLKLRHKAKWESMPAQGRTVCAHGGRGSSFITNPRGLWDADYTFVMKARLDEVDTNAVLKRKHLRAHGTCRYPGCSHVETLPHVLQKCPGTEDVITSRHDFALNMITRELNARVKASKGRLQLRVNQTVPGYTGSALRPDIQLYDKEARTAAIVDLAIPFDARADGNGSALAAAHDKKIQKDKVIERHLTDRSWQVKSGAIVYGALGSVATSNQRTYTDILGLLKRTGRKLDQQLSAAAIQGSRRIWRWHAAQHIRRQRTRREVTRTGGGLVANATSPTETKADLGSKQA</sequence>
<dbReference type="PANTHER" id="PTHR35450">
    <property type="entry name" value="REVERSE TRANSCRIPTASE DOMAIN-CONTAINING PROTEIN"/>
    <property type="match status" value="1"/>
</dbReference>
<dbReference type="PROSITE" id="PS50878">
    <property type="entry name" value="RT_POL"/>
    <property type="match status" value="1"/>
</dbReference>
<reference evidence="3 4" key="1">
    <citation type="submission" date="2018-09" db="EMBL/GenBank/DDBJ databases">
        <title>Genomic investigation of the strawberry pathogen Phytophthora fragariae indicates pathogenicity is determined by transcriptional variation in three key races.</title>
        <authorList>
            <person name="Adams T.M."/>
            <person name="Armitage A.D."/>
            <person name="Sobczyk M.K."/>
            <person name="Bates H.J."/>
            <person name="Dunwell J.M."/>
            <person name="Nellist C.F."/>
            <person name="Harrison R.J."/>
        </authorList>
    </citation>
    <scope>NUCLEOTIDE SEQUENCE [LARGE SCALE GENOMIC DNA]</scope>
    <source>
        <strain evidence="3 4">SCRP249</strain>
    </source>
</reference>
<gene>
    <name evidence="3" type="ORF">PR001_g22730</name>
</gene>
<dbReference type="SUPFAM" id="SSF56672">
    <property type="entry name" value="DNA/RNA polymerases"/>
    <property type="match status" value="1"/>
</dbReference>
<dbReference type="CDD" id="cd01650">
    <property type="entry name" value="RT_nLTR_like"/>
    <property type="match status" value="1"/>
</dbReference>
<name>A0A6A3IVZ1_9STRA</name>
<feature type="region of interest" description="Disordered" evidence="1">
    <location>
        <begin position="178"/>
        <end position="201"/>
    </location>
</feature>
<feature type="region of interest" description="Disordered" evidence="1">
    <location>
        <begin position="258"/>
        <end position="288"/>
    </location>
</feature>
<dbReference type="InterPro" id="IPR000477">
    <property type="entry name" value="RT_dom"/>
</dbReference>
<dbReference type="AlphaFoldDB" id="A0A6A3IVZ1"/>
<dbReference type="PANTHER" id="PTHR35450:SF2">
    <property type="entry name" value="REVERSE TRANSCRIPTASE DOMAIN-CONTAINING PROTEIN"/>
    <property type="match status" value="1"/>
</dbReference>
<evidence type="ECO:0000259" key="2">
    <source>
        <dbReference type="PROSITE" id="PS50878"/>
    </source>
</evidence>
<proteinExistence type="predicted"/>
<comment type="caution">
    <text evidence="3">The sequence shown here is derived from an EMBL/GenBank/DDBJ whole genome shotgun (WGS) entry which is preliminary data.</text>
</comment>
<dbReference type="InterPro" id="IPR043502">
    <property type="entry name" value="DNA/RNA_pol_sf"/>
</dbReference>
<organism evidence="3 4">
    <name type="scientific">Phytophthora rubi</name>
    <dbReference type="NCBI Taxonomy" id="129364"/>
    <lineage>
        <taxon>Eukaryota</taxon>
        <taxon>Sar</taxon>
        <taxon>Stramenopiles</taxon>
        <taxon>Oomycota</taxon>
        <taxon>Peronosporomycetes</taxon>
        <taxon>Peronosporales</taxon>
        <taxon>Peronosporaceae</taxon>
        <taxon>Phytophthora</taxon>
    </lineage>
</organism>
<feature type="region of interest" description="Disordered" evidence="1">
    <location>
        <begin position="1167"/>
        <end position="1197"/>
    </location>
</feature>
<dbReference type="EMBL" id="QXFV01002573">
    <property type="protein sequence ID" value="KAE8985982.1"/>
    <property type="molecule type" value="Genomic_DNA"/>
</dbReference>
<dbReference type="Proteomes" id="UP000429607">
    <property type="component" value="Unassembled WGS sequence"/>
</dbReference>